<dbReference type="EC" id="2.8.1.7" evidence="3"/>
<evidence type="ECO:0000256" key="6">
    <source>
        <dbReference type="ARBA" id="ARBA00050776"/>
    </source>
</evidence>
<dbReference type="Proteomes" id="UP000192738">
    <property type="component" value="Unassembled WGS sequence"/>
</dbReference>
<dbReference type="InterPro" id="IPR015424">
    <property type="entry name" value="PyrdxlP-dep_Trfase"/>
</dbReference>
<dbReference type="InterPro" id="IPR010969">
    <property type="entry name" value="Cys_dSase-rel_unknwn_funct"/>
</dbReference>
<dbReference type="GO" id="GO:0006534">
    <property type="term" value="P:cysteine metabolic process"/>
    <property type="evidence" value="ECO:0007669"/>
    <property type="project" value="InterPro"/>
</dbReference>
<gene>
    <name evidence="9" type="ORF">SAMN04488500_101288</name>
</gene>
<keyword evidence="10" id="KW-1185">Reference proteome</keyword>
<dbReference type="GO" id="GO:0031071">
    <property type="term" value="F:cysteine desulfurase activity"/>
    <property type="evidence" value="ECO:0007669"/>
    <property type="project" value="UniProtKB-EC"/>
</dbReference>
<dbReference type="Gene3D" id="3.40.640.10">
    <property type="entry name" value="Type I PLP-dependent aspartate aminotransferase-like (Major domain)"/>
    <property type="match status" value="1"/>
</dbReference>
<evidence type="ECO:0000256" key="1">
    <source>
        <dbReference type="ARBA" id="ARBA00001933"/>
    </source>
</evidence>
<dbReference type="PROSITE" id="PS00595">
    <property type="entry name" value="AA_TRANSFER_CLASS_5"/>
    <property type="match status" value="1"/>
</dbReference>
<dbReference type="InterPro" id="IPR000192">
    <property type="entry name" value="Aminotrans_V_dom"/>
</dbReference>
<dbReference type="GO" id="GO:0030170">
    <property type="term" value="F:pyridoxal phosphate binding"/>
    <property type="evidence" value="ECO:0007669"/>
    <property type="project" value="InterPro"/>
</dbReference>
<evidence type="ECO:0000256" key="5">
    <source>
        <dbReference type="ARBA" id="ARBA00022898"/>
    </source>
</evidence>
<sequence>MPIYLDNAATSYPKPDAVADSVYHFMKHIGANAGRGAYARARDADDRVYQVRKLLCRLFNHTDPEHVIFASNVTEAINLAIRGIVKPGGHVITSSIEHNAVWRCLKMLERDYDIRISTVPCDSSGMTDVGMIEALVQPNTQLFVFTHASNVLGTIQPIRQIGRIARQHDILFLVDSAQTAGAYPIDIEEDYIDILAFTGHKSLLGPMGTGGLVVNYEGMIRPQKAGGTGRDSISPYQPDYLPDGLEAGTLNVGGIIGLGAAVSFILDETVEEIRKKERFLTHYALKQLQDLDQVIIYGPGDPDKMVGVISFNLLDTPAVEVAYILDEVYEIMVRAGLHCAPTAHRLIGTELVGTVRMSFGYFNEKEDIDIIMSALAQIISKL</sequence>
<keyword evidence="4" id="KW-0808">Transferase</keyword>
<dbReference type="NCBIfam" id="TIGR01977">
    <property type="entry name" value="am_tr_V_EF2568"/>
    <property type="match status" value="1"/>
</dbReference>
<dbReference type="SUPFAM" id="SSF53383">
    <property type="entry name" value="PLP-dependent transferases"/>
    <property type="match status" value="1"/>
</dbReference>
<dbReference type="RefSeq" id="WP_084573801.1">
    <property type="nucleotide sequence ID" value="NZ_CP155572.1"/>
</dbReference>
<dbReference type="InterPro" id="IPR015421">
    <property type="entry name" value="PyrdxlP-dep_Trfase_major"/>
</dbReference>
<evidence type="ECO:0000256" key="4">
    <source>
        <dbReference type="ARBA" id="ARBA00022679"/>
    </source>
</evidence>
<dbReference type="InterPro" id="IPR015422">
    <property type="entry name" value="PyrdxlP-dep_Trfase_small"/>
</dbReference>
<comment type="cofactor">
    <cofactor evidence="1 7">
        <name>pyridoxal 5'-phosphate</name>
        <dbReference type="ChEBI" id="CHEBI:597326"/>
    </cofactor>
</comment>
<name>A0A1W1YG96_9FIRM</name>
<dbReference type="Pfam" id="PF00266">
    <property type="entry name" value="Aminotran_5"/>
    <property type="match status" value="1"/>
</dbReference>
<dbReference type="EMBL" id="FWXI01000001">
    <property type="protein sequence ID" value="SMC34831.1"/>
    <property type="molecule type" value="Genomic_DNA"/>
</dbReference>
<protein>
    <recommendedName>
        <fullName evidence="3">cysteine desulfurase</fullName>
        <ecNumber evidence="3">2.8.1.7</ecNumber>
    </recommendedName>
</protein>
<dbReference type="Gene3D" id="3.90.1150.10">
    <property type="entry name" value="Aspartate Aminotransferase, domain 1"/>
    <property type="match status" value="1"/>
</dbReference>
<evidence type="ECO:0000256" key="2">
    <source>
        <dbReference type="ARBA" id="ARBA00010447"/>
    </source>
</evidence>
<dbReference type="OrthoDB" id="9804366at2"/>
<comment type="similarity">
    <text evidence="2">Belongs to the class-V pyridoxal-phosphate-dependent aminotransferase family. Csd subfamily.</text>
</comment>
<dbReference type="PANTHER" id="PTHR43586">
    <property type="entry name" value="CYSTEINE DESULFURASE"/>
    <property type="match status" value="1"/>
</dbReference>
<dbReference type="PIRSF" id="PIRSF005572">
    <property type="entry name" value="NifS"/>
    <property type="match status" value="1"/>
</dbReference>
<feature type="domain" description="Aminotransferase class V" evidence="8">
    <location>
        <begin position="3"/>
        <end position="370"/>
    </location>
</feature>
<evidence type="ECO:0000313" key="9">
    <source>
        <dbReference type="EMBL" id="SMC34831.1"/>
    </source>
</evidence>
<accession>A0A1W1YG96</accession>
<dbReference type="InterPro" id="IPR016454">
    <property type="entry name" value="Cysteine_dSase"/>
</dbReference>
<organism evidence="9 10">
    <name type="scientific">Sporomusa malonica</name>
    <dbReference type="NCBI Taxonomy" id="112901"/>
    <lineage>
        <taxon>Bacteria</taxon>
        <taxon>Bacillati</taxon>
        <taxon>Bacillota</taxon>
        <taxon>Negativicutes</taxon>
        <taxon>Selenomonadales</taxon>
        <taxon>Sporomusaceae</taxon>
        <taxon>Sporomusa</taxon>
    </lineage>
</organism>
<reference evidence="9 10" key="1">
    <citation type="submission" date="2017-04" db="EMBL/GenBank/DDBJ databases">
        <authorList>
            <person name="Afonso C.L."/>
            <person name="Miller P.J."/>
            <person name="Scott M.A."/>
            <person name="Spackman E."/>
            <person name="Goraichik I."/>
            <person name="Dimitrov K.M."/>
            <person name="Suarez D.L."/>
            <person name="Swayne D.E."/>
        </authorList>
    </citation>
    <scope>NUCLEOTIDE SEQUENCE [LARGE SCALE GENOMIC DNA]</scope>
    <source>
        <strain evidence="9 10">DSM 5090</strain>
    </source>
</reference>
<dbReference type="InterPro" id="IPR010970">
    <property type="entry name" value="Cys_dSase_SufS"/>
</dbReference>
<proteinExistence type="inferred from homology"/>
<keyword evidence="5" id="KW-0663">Pyridoxal phosphate</keyword>
<dbReference type="InterPro" id="IPR020578">
    <property type="entry name" value="Aminotrans_V_PyrdxlP_BS"/>
</dbReference>
<evidence type="ECO:0000313" key="10">
    <source>
        <dbReference type="Proteomes" id="UP000192738"/>
    </source>
</evidence>
<dbReference type="AlphaFoldDB" id="A0A1W1YG96"/>
<dbReference type="STRING" id="112901.SAMN04488500_101288"/>
<evidence type="ECO:0000259" key="8">
    <source>
        <dbReference type="Pfam" id="PF00266"/>
    </source>
</evidence>
<dbReference type="CDD" id="cd06453">
    <property type="entry name" value="SufS_like"/>
    <property type="match status" value="1"/>
</dbReference>
<evidence type="ECO:0000256" key="7">
    <source>
        <dbReference type="RuleBase" id="RU004504"/>
    </source>
</evidence>
<evidence type="ECO:0000256" key="3">
    <source>
        <dbReference type="ARBA" id="ARBA00012239"/>
    </source>
</evidence>
<dbReference type="PANTHER" id="PTHR43586:SF4">
    <property type="entry name" value="ISOPENICILLIN N EPIMERASE"/>
    <property type="match status" value="1"/>
</dbReference>
<comment type="catalytic activity">
    <reaction evidence="6">
        <text>(sulfur carrier)-H + L-cysteine = (sulfur carrier)-SH + L-alanine</text>
        <dbReference type="Rhea" id="RHEA:43892"/>
        <dbReference type="Rhea" id="RHEA-COMP:14737"/>
        <dbReference type="Rhea" id="RHEA-COMP:14739"/>
        <dbReference type="ChEBI" id="CHEBI:29917"/>
        <dbReference type="ChEBI" id="CHEBI:35235"/>
        <dbReference type="ChEBI" id="CHEBI:57972"/>
        <dbReference type="ChEBI" id="CHEBI:64428"/>
        <dbReference type="EC" id="2.8.1.7"/>
    </reaction>
</comment>